<dbReference type="PROSITE" id="PS51257">
    <property type="entry name" value="PROKAR_LIPOPROTEIN"/>
    <property type="match status" value="1"/>
</dbReference>
<name>A0A098C1Z5_9BACT</name>
<evidence type="ECO:0000313" key="2">
    <source>
        <dbReference type="Proteomes" id="UP000032417"/>
    </source>
</evidence>
<dbReference type="EMBL" id="LN515532">
    <property type="protein sequence ID" value="CEA16436.1"/>
    <property type="molecule type" value="Genomic_DNA"/>
</dbReference>
<keyword evidence="2" id="KW-1185">Reference proteome</keyword>
<proteinExistence type="predicted"/>
<gene>
    <name evidence="1" type="ORF">ING2E5B_1690</name>
</gene>
<accession>A0A098C1Z5</accession>
<reference evidence="1 2" key="1">
    <citation type="submission" date="2014-08" db="EMBL/GenBank/DDBJ databases">
        <authorList>
            <person name="Wibberg D."/>
        </authorList>
    </citation>
    <scope>NUCLEOTIDE SEQUENCE [LARGE SCALE GENOMIC DNA]</scope>
    <source>
        <strain evidence="2">ING2-E5B</strain>
    </source>
</reference>
<dbReference type="HOGENOM" id="CLU_2156044_0_0_10"/>
<evidence type="ECO:0000313" key="1">
    <source>
        <dbReference type="EMBL" id="CEA16436.1"/>
    </source>
</evidence>
<dbReference type="AlphaFoldDB" id="A0A098C1Z5"/>
<protein>
    <submittedName>
        <fullName evidence="1">Uncharacterized protein</fullName>
    </submittedName>
</protein>
<organism evidence="1 2">
    <name type="scientific">Fermentimonas caenicola</name>
    <dbReference type="NCBI Taxonomy" id="1562970"/>
    <lineage>
        <taxon>Bacteria</taxon>
        <taxon>Pseudomonadati</taxon>
        <taxon>Bacteroidota</taxon>
        <taxon>Bacteroidia</taxon>
        <taxon>Bacteroidales</taxon>
        <taxon>Dysgonomonadaceae</taxon>
        <taxon>Fermentimonas</taxon>
    </lineage>
</organism>
<dbReference type="KEGG" id="pbt:ING2E5B_1690"/>
<dbReference type="Proteomes" id="UP000032417">
    <property type="component" value="Chromosome 1"/>
</dbReference>
<sequence>MKKIIYFALILVALVSCEKEGDVDLIYTAWLAENVEYTSEKIIAFTAKNNGKIYEARYIGRYTTGFTYEVNRNKVYIETEGYSVESYTGVVEGDIMTLQTSGGVEIYKKIE</sequence>